<reference evidence="1 2" key="1">
    <citation type="journal article" date="2019" name="Commun. Biol.">
        <title>The bagworm genome reveals a unique fibroin gene that provides high tensile strength.</title>
        <authorList>
            <person name="Kono N."/>
            <person name="Nakamura H."/>
            <person name="Ohtoshi R."/>
            <person name="Tomita M."/>
            <person name="Numata K."/>
            <person name="Arakawa K."/>
        </authorList>
    </citation>
    <scope>NUCLEOTIDE SEQUENCE [LARGE SCALE GENOMIC DNA]</scope>
</reference>
<dbReference type="AlphaFoldDB" id="A0A4C1XTT0"/>
<gene>
    <name evidence="1" type="ORF">EVAR_46123_1</name>
</gene>
<comment type="caution">
    <text evidence="1">The sequence shown here is derived from an EMBL/GenBank/DDBJ whole genome shotgun (WGS) entry which is preliminary data.</text>
</comment>
<dbReference type="EMBL" id="BGZK01000933">
    <property type="protein sequence ID" value="GBP65597.1"/>
    <property type="molecule type" value="Genomic_DNA"/>
</dbReference>
<organism evidence="1 2">
    <name type="scientific">Eumeta variegata</name>
    <name type="common">Bagworm moth</name>
    <name type="synonym">Eumeta japonica</name>
    <dbReference type="NCBI Taxonomy" id="151549"/>
    <lineage>
        <taxon>Eukaryota</taxon>
        <taxon>Metazoa</taxon>
        <taxon>Ecdysozoa</taxon>
        <taxon>Arthropoda</taxon>
        <taxon>Hexapoda</taxon>
        <taxon>Insecta</taxon>
        <taxon>Pterygota</taxon>
        <taxon>Neoptera</taxon>
        <taxon>Endopterygota</taxon>
        <taxon>Lepidoptera</taxon>
        <taxon>Glossata</taxon>
        <taxon>Ditrysia</taxon>
        <taxon>Tineoidea</taxon>
        <taxon>Psychidae</taxon>
        <taxon>Oiketicinae</taxon>
        <taxon>Eumeta</taxon>
    </lineage>
</organism>
<protein>
    <submittedName>
        <fullName evidence="1">Uncharacterized protein</fullName>
    </submittedName>
</protein>
<evidence type="ECO:0000313" key="2">
    <source>
        <dbReference type="Proteomes" id="UP000299102"/>
    </source>
</evidence>
<keyword evidence="2" id="KW-1185">Reference proteome</keyword>
<sequence>MRWSVVVHEQGDGADELTNRRNCAGLFILPGHRTQNISDEHLWPSRFSQSTNRYKYRIDPAWLPARLGQTNVGWGPLMAMVINMVTHFRDQRLDVFSEPIYYLLMYHADRPRLIGWQSSSFRWSYGSRRARAPERRG</sequence>
<evidence type="ECO:0000313" key="1">
    <source>
        <dbReference type="EMBL" id="GBP65597.1"/>
    </source>
</evidence>
<accession>A0A4C1XTT0</accession>
<proteinExistence type="predicted"/>
<name>A0A4C1XTT0_EUMVA</name>
<dbReference type="Proteomes" id="UP000299102">
    <property type="component" value="Unassembled WGS sequence"/>
</dbReference>